<dbReference type="Gene3D" id="3.40.50.1820">
    <property type="entry name" value="alpha/beta hydrolase"/>
    <property type="match status" value="1"/>
</dbReference>
<dbReference type="PANTHER" id="PTHR37471:SF1">
    <property type="entry name" value="AB HYDROLASE-1 DOMAIN-CONTAINING PROTEIN"/>
    <property type="match status" value="1"/>
</dbReference>
<feature type="non-terminal residue" evidence="2">
    <location>
        <position position="1"/>
    </location>
</feature>
<dbReference type="AlphaFoldDB" id="A0A812TQ61"/>
<accession>A0A812TQ61</accession>
<dbReference type="InterPro" id="IPR029058">
    <property type="entry name" value="AB_hydrolase_fold"/>
</dbReference>
<name>A0A812TQ61_SYMPI</name>
<evidence type="ECO:0000313" key="2">
    <source>
        <dbReference type="EMBL" id="CAE7536860.1"/>
    </source>
</evidence>
<dbReference type="EMBL" id="CAJNIZ010032358">
    <property type="protein sequence ID" value="CAE7536860.1"/>
    <property type="molecule type" value="Genomic_DNA"/>
</dbReference>
<gene>
    <name evidence="2" type="primary">nutA</name>
    <name evidence="2" type="ORF">SPIL2461_LOCUS14191</name>
</gene>
<keyword evidence="3" id="KW-1185">Reference proteome</keyword>
<evidence type="ECO:0000313" key="3">
    <source>
        <dbReference type="Proteomes" id="UP000649617"/>
    </source>
</evidence>
<reference evidence="2" key="1">
    <citation type="submission" date="2021-02" db="EMBL/GenBank/DDBJ databases">
        <authorList>
            <person name="Dougan E. K."/>
            <person name="Rhodes N."/>
            <person name="Thang M."/>
            <person name="Chan C."/>
        </authorList>
    </citation>
    <scope>NUCLEOTIDE SEQUENCE</scope>
</reference>
<dbReference type="SUPFAM" id="SSF53474">
    <property type="entry name" value="alpha/beta-Hydrolases"/>
    <property type="match status" value="1"/>
</dbReference>
<feature type="domain" description="AB hydrolase-1" evidence="1">
    <location>
        <begin position="256"/>
        <end position="540"/>
    </location>
</feature>
<dbReference type="InterPro" id="IPR000073">
    <property type="entry name" value="AB_hydrolase_1"/>
</dbReference>
<dbReference type="OrthoDB" id="6431331at2759"/>
<protein>
    <submittedName>
        <fullName evidence="2">NutA protein</fullName>
    </submittedName>
</protein>
<comment type="caution">
    <text evidence="2">The sequence shown here is derived from an EMBL/GenBank/DDBJ whole genome shotgun (WGS) entry which is preliminary data.</text>
</comment>
<proteinExistence type="predicted"/>
<sequence length="550" mass="61393">TSAHFGAVDGESRCGRVVYRHAASLWATFCLYRGVRHSNFQRLGSSIFTGEGREPSLLDNLCKATCYRQGQGDSAQSSPLQFICPETPSGFVHHWYVKRDFAVPGAAQHLLVHQQTKNMGNFDSLACARFLRHAFFGTPCEALSREVVQHWLQSHLGETDGAISSLERALGPFAPSLRGVAAPASFVFGEGWVEAWYKPLLLRWFLEGQRYVARRRLLRQGFVETRAEALPQLSFWERKDAPSEASEAGEAPEPALLVLHGYGRGLASPLFEWMIPNLNRRHVIIVDCQWLMVTRVPVRDLSKTPTVREIAAAVAAYLAKRPGEVDILGHSFGTAVASALVRDLEARKHGGAVHGRPVQCSGESQCQPAVTVRRTVLMDPMCFIPGISKQAQLLRRTPRDVATELLTESTDGAAPTTWEILRNVVNKPEPCIDELDEAAAAAERRKWIIFQTYFFNYFIFRDLVYCWVNSRALHGPEYLDRGLLREMNSQGRLLTILAETDTMIPAAQLYKELSVESGKSAGVMWLPTVGHGACQHRQDVVHRICSFLRA</sequence>
<dbReference type="Proteomes" id="UP000649617">
    <property type="component" value="Unassembled WGS sequence"/>
</dbReference>
<organism evidence="2 3">
    <name type="scientific">Symbiodinium pilosum</name>
    <name type="common">Dinoflagellate</name>
    <dbReference type="NCBI Taxonomy" id="2952"/>
    <lineage>
        <taxon>Eukaryota</taxon>
        <taxon>Sar</taxon>
        <taxon>Alveolata</taxon>
        <taxon>Dinophyceae</taxon>
        <taxon>Suessiales</taxon>
        <taxon>Symbiodiniaceae</taxon>
        <taxon>Symbiodinium</taxon>
    </lineage>
</organism>
<dbReference type="PANTHER" id="PTHR37471">
    <property type="entry name" value="UNNAMED PRODUCT"/>
    <property type="match status" value="1"/>
</dbReference>
<dbReference type="Pfam" id="PF12697">
    <property type="entry name" value="Abhydrolase_6"/>
    <property type="match status" value="1"/>
</dbReference>
<evidence type="ECO:0000259" key="1">
    <source>
        <dbReference type="Pfam" id="PF12697"/>
    </source>
</evidence>